<feature type="transmembrane region" description="Helical" evidence="2">
    <location>
        <begin position="95"/>
        <end position="115"/>
    </location>
</feature>
<dbReference type="RefSeq" id="WP_369280515.1">
    <property type="nucleotide sequence ID" value="NZ_JBJVMW010000037.1"/>
</dbReference>
<name>A0ABW9IVK2_STRGJ</name>
<keyword evidence="2" id="KW-0812">Transmembrane</keyword>
<evidence type="ECO:0000256" key="1">
    <source>
        <dbReference type="SAM" id="MobiDB-lite"/>
    </source>
</evidence>
<feature type="transmembrane region" description="Helical" evidence="2">
    <location>
        <begin position="165"/>
        <end position="185"/>
    </location>
</feature>
<accession>A0ABW9IVK2</accession>
<proteinExistence type="predicted"/>
<reference evidence="3 4" key="1">
    <citation type="submission" date="2024-12" db="EMBL/GenBank/DDBJ databases">
        <title>Forecasting of Potato common scab and diversities of Pathogenic streptomyces spp. in china.</title>
        <authorList>
            <person name="Handique U."/>
            <person name="Wu J."/>
        </authorList>
    </citation>
    <scope>NUCLEOTIDE SEQUENCE [LARGE SCALE GENOMIC DNA]</scope>
    <source>
        <strain evidence="3 4">ZRIMU1585</strain>
    </source>
</reference>
<keyword evidence="2" id="KW-1133">Transmembrane helix</keyword>
<dbReference type="Proteomes" id="UP001631993">
    <property type="component" value="Unassembled WGS sequence"/>
</dbReference>
<keyword evidence="2" id="KW-0472">Membrane</keyword>
<sequence length="230" mass="25550">MTGLDTPQYVTVPGRDERDLYTGIPAPSQMPWDSSVLDGALRHQNLEEELAQILSAEPVPTQDPDAEEQPLPRIDRRRTRPRPQFLDLYRRITRAMALCTVIAVCAVCLLIWSIAYTCGKLSETAGSVLPRHLAQWWPLMLYGPWSVAALSILRAAVQRHPARRSWGVLLVTSAVAVALCVSHSAHSALAFVTLGIPPITSLVCFWELVGQFTSGRRARPRGRRPRPSKV</sequence>
<feature type="region of interest" description="Disordered" evidence="1">
    <location>
        <begin position="1"/>
        <end position="31"/>
    </location>
</feature>
<dbReference type="EMBL" id="JBJVNE010000029">
    <property type="protein sequence ID" value="MFM9652480.1"/>
    <property type="molecule type" value="Genomic_DNA"/>
</dbReference>
<evidence type="ECO:0000313" key="3">
    <source>
        <dbReference type="EMBL" id="MFM9652480.1"/>
    </source>
</evidence>
<feature type="transmembrane region" description="Helical" evidence="2">
    <location>
        <begin position="191"/>
        <end position="209"/>
    </location>
</feature>
<comment type="caution">
    <text evidence="3">The sequence shown here is derived from an EMBL/GenBank/DDBJ whole genome shotgun (WGS) entry which is preliminary data.</text>
</comment>
<dbReference type="InterPro" id="IPR021235">
    <property type="entry name" value="DUF2637"/>
</dbReference>
<evidence type="ECO:0000256" key="2">
    <source>
        <dbReference type="SAM" id="Phobius"/>
    </source>
</evidence>
<dbReference type="Pfam" id="PF10935">
    <property type="entry name" value="DUF2637"/>
    <property type="match status" value="1"/>
</dbReference>
<evidence type="ECO:0000313" key="4">
    <source>
        <dbReference type="Proteomes" id="UP001631993"/>
    </source>
</evidence>
<protein>
    <submittedName>
        <fullName evidence="3">DUF2637 domain-containing protein</fullName>
    </submittedName>
</protein>
<feature type="transmembrane region" description="Helical" evidence="2">
    <location>
        <begin position="135"/>
        <end position="153"/>
    </location>
</feature>
<gene>
    <name evidence="3" type="ORF">ACKI1S_40930</name>
</gene>
<keyword evidence="4" id="KW-1185">Reference proteome</keyword>
<organism evidence="3 4">
    <name type="scientific">Streptomyces galilaeus</name>
    <dbReference type="NCBI Taxonomy" id="33899"/>
    <lineage>
        <taxon>Bacteria</taxon>
        <taxon>Bacillati</taxon>
        <taxon>Actinomycetota</taxon>
        <taxon>Actinomycetes</taxon>
        <taxon>Kitasatosporales</taxon>
        <taxon>Streptomycetaceae</taxon>
        <taxon>Streptomyces</taxon>
    </lineage>
</organism>